<evidence type="ECO:0000313" key="2">
    <source>
        <dbReference type="Proteomes" id="UP001381693"/>
    </source>
</evidence>
<sequence length="52" mass="5810">SKFDEATANRDTFVILNALLHKNIVPSLLAHNNLSELTEMFATFFSDKIATV</sequence>
<feature type="non-terminal residue" evidence="1">
    <location>
        <position position="52"/>
    </location>
</feature>
<name>A0AAN8X3Q0_HALRR</name>
<dbReference type="AlphaFoldDB" id="A0AAN8X3Q0"/>
<protein>
    <submittedName>
        <fullName evidence="1">Uncharacterized protein</fullName>
    </submittedName>
</protein>
<accession>A0AAN8X3Q0</accession>
<dbReference type="Proteomes" id="UP001381693">
    <property type="component" value="Unassembled WGS sequence"/>
</dbReference>
<evidence type="ECO:0000313" key="1">
    <source>
        <dbReference type="EMBL" id="KAK7072374.1"/>
    </source>
</evidence>
<comment type="caution">
    <text evidence="1">The sequence shown here is derived from an EMBL/GenBank/DDBJ whole genome shotgun (WGS) entry which is preliminary data.</text>
</comment>
<organism evidence="1 2">
    <name type="scientific">Halocaridina rubra</name>
    <name type="common">Hawaiian red shrimp</name>
    <dbReference type="NCBI Taxonomy" id="373956"/>
    <lineage>
        <taxon>Eukaryota</taxon>
        <taxon>Metazoa</taxon>
        <taxon>Ecdysozoa</taxon>
        <taxon>Arthropoda</taxon>
        <taxon>Crustacea</taxon>
        <taxon>Multicrustacea</taxon>
        <taxon>Malacostraca</taxon>
        <taxon>Eumalacostraca</taxon>
        <taxon>Eucarida</taxon>
        <taxon>Decapoda</taxon>
        <taxon>Pleocyemata</taxon>
        <taxon>Caridea</taxon>
        <taxon>Atyoidea</taxon>
        <taxon>Atyidae</taxon>
        <taxon>Halocaridina</taxon>
    </lineage>
</organism>
<gene>
    <name evidence="1" type="ORF">SK128_019360</name>
</gene>
<keyword evidence="2" id="KW-1185">Reference proteome</keyword>
<feature type="non-terminal residue" evidence="1">
    <location>
        <position position="1"/>
    </location>
</feature>
<dbReference type="EMBL" id="JAXCGZ010013523">
    <property type="protein sequence ID" value="KAK7072374.1"/>
    <property type="molecule type" value="Genomic_DNA"/>
</dbReference>
<reference evidence="1 2" key="1">
    <citation type="submission" date="2023-11" db="EMBL/GenBank/DDBJ databases">
        <title>Halocaridina rubra genome assembly.</title>
        <authorList>
            <person name="Smith C."/>
        </authorList>
    </citation>
    <scope>NUCLEOTIDE SEQUENCE [LARGE SCALE GENOMIC DNA]</scope>
    <source>
        <strain evidence="1">EP-1</strain>
        <tissue evidence="1">Whole</tissue>
    </source>
</reference>
<proteinExistence type="predicted"/>